<dbReference type="InterPro" id="IPR053132">
    <property type="entry name" value="Mesendoderm_Regulator"/>
</dbReference>
<comment type="caution">
    <text evidence="2">The sequence shown here is derived from an EMBL/GenBank/DDBJ whole genome shotgun (WGS) entry which is preliminary data.</text>
</comment>
<dbReference type="PANTHER" id="PTHR35855:SF1">
    <property type="entry name" value="CUB DOMAIN-CONTAINING PROTEIN-RELATED"/>
    <property type="match status" value="1"/>
</dbReference>
<dbReference type="PANTHER" id="PTHR35855">
    <property type="entry name" value="PROTEIN CBG11437-RELATED"/>
    <property type="match status" value="1"/>
</dbReference>
<keyword evidence="1" id="KW-0812">Transmembrane</keyword>
<keyword evidence="1" id="KW-1133">Transmembrane helix</keyword>
<accession>A0A2G5TEY1</accession>
<protein>
    <submittedName>
        <fullName evidence="2">Uncharacterized protein</fullName>
    </submittedName>
</protein>
<sequence length="136" mass="15108">METWNGTSYQAFIFSQTVILVQSFFEYDSGFYGNHCTDRTTSISTTMSTTTPESTTTSGITKVVKVDTENAPGRSMTFFCVSLMIVIVILLALICTICILFRSSHHTIFIQPQTPTSIKTKCKITIEDSACYSPMV</sequence>
<name>A0A2G5TEY1_9PELO</name>
<dbReference type="Proteomes" id="UP000230233">
    <property type="component" value="Chromosome V"/>
</dbReference>
<keyword evidence="3" id="KW-1185">Reference proteome</keyword>
<evidence type="ECO:0000256" key="1">
    <source>
        <dbReference type="SAM" id="Phobius"/>
    </source>
</evidence>
<evidence type="ECO:0000313" key="2">
    <source>
        <dbReference type="EMBL" id="PIC25743.1"/>
    </source>
</evidence>
<feature type="transmembrane region" description="Helical" evidence="1">
    <location>
        <begin position="76"/>
        <end position="101"/>
    </location>
</feature>
<dbReference type="EMBL" id="PDUG01000005">
    <property type="protein sequence ID" value="PIC25743.1"/>
    <property type="molecule type" value="Genomic_DNA"/>
</dbReference>
<evidence type="ECO:0000313" key="3">
    <source>
        <dbReference type="Proteomes" id="UP000230233"/>
    </source>
</evidence>
<keyword evidence="1" id="KW-0472">Membrane</keyword>
<organism evidence="2 3">
    <name type="scientific">Caenorhabditis nigoni</name>
    <dbReference type="NCBI Taxonomy" id="1611254"/>
    <lineage>
        <taxon>Eukaryota</taxon>
        <taxon>Metazoa</taxon>
        <taxon>Ecdysozoa</taxon>
        <taxon>Nematoda</taxon>
        <taxon>Chromadorea</taxon>
        <taxon>Rhabditida</taxon>
        <taxon>Rhabditina</taxon>
        <taxon>Rhabditomorpha</taxon>
        <taxon>Rhabditoidea</taxon>
        <taxon>Rhabditidae</taxon>
        <taxon>Peloderinae</taxon>
        <taxon>Caenorhabditis</taxon>
    </lineage>
</organism>
<dbReference type="AlphaFoldDB" id="A0A2G5TEY1"/>
<proteinExistence type="predicted"/>
<gene>
    <name evidence="2" type="primary">Cnig_chr_V.g18558</name>
    <name evidence="2" type="ORF">B9Z55_018558</name>
</gene>
<reference evidence="3" key="1">
    <citation type="submission" date="2017-10" db="EMBL/GenBank/DDBJ databases">
        <title>Rapid genome shrinkage in a self-fertile nematode reveals novel sperm competition proteins.</title>
        <authorList>
            <person name="Yin D."/>
            <person name="Schwarz E.M."/>
            <person name="Thomas C.G."/>
            <person name="Felde R.L."/>
            <person name="Korf I.F."/>
            <person name="Cutter A.D."/>
            <person name="Schartner C.M."/>
            <person name="Ralston E.J."/>
            <person name="Meyer B.J."/>
            <person name="Haag E.S."/>
        </authorList>
    </citation>
    <scope>NUCLEOTIDE SEQUENCE [LARGE SCALE GENOMIC DNA]</scope>
    <source>
        <strain evidence="3">JU1422</strain>
    </source>
</reference>